<gene>
    <name evidence="3" type="ORF">EH244_17330</name>
</gene>
<dbReference type="SMART" id="SM00226">
    <property type="entry name" value="LMWPc"/>
    <property type="match status" value="1"/>
</dbReference>
<evidence type="ECO:0000259" key="2">
    <source>
        <dbReference type="SMART" id="SM00226"/>
    </source>
</evidence>
<dbReference type="SUPFAM" id="SSF52788">
    <property type="entry name" value="Phosphotyrosine protein phosphatases I"/>
    <property type="match status" value="1"/>
</dbReference>
<dbReference type="AlphaFoldDB" id="A0A3P3ELH5"/>
<dbReference type="Pfam" id="PF01451">
    <property type="entry name" value="LMWPc"/>
    <property type="match status" value="1"/>
</dbReference>
<dbReference type="Proteomes" id="UP000271590">
    <property type="component" value="Unassembled WGS sequence"/>
</dbReference>
<dbReference type="Gene3D" id="3.40.50.2300">
    <property type="match status" value="1"/>
</dbReference>
<name>A0A3P3ELH5_9BURK</name>
<organism evidence="3 4">
    <name type="scientific">Variovorax beijingensis</name>
    <dbReference type="NCBI Taxonomy" id="2496117"/>
    <lineage>
        <taxon>Bacteria</taxon>
        <taxon>Pseudomonadati</taxon>
        <taxon>Pseudomonadota</taxon>
        <taxon>Betaproteobacteria</taxon>
        <taxon>Burkholderiales</taxon>
        <taxon>Comamonadaceae</taxon>
        <taxon>Variovorax</taxon>
    </lineage>
</organism>
<feature type="domain" description="Phosphotyrosine protein phosphatase I" evidence="2">
    <location>
        <begin position="5"/>
        <end position="143"/>
    </location>
</feature>
<evidence type="ECO:0000256" key="1">
    <source>
        <dbReference type="ARBA" id="ARBA00022849"/>
    </source>
</evidence>
<evidence type="ECO:0000313" key="3">
    <source>
        <dbReference type="EMBL" id="RRH87263.1"/>
    </source>
</evidence>
<reference evidence="3 4" key="1">
    <citation type="submission" date="2018-11" db="EMBL/GenBank/DDBJ databases">
        <title>The genome of Variovorax sp T529.</title>
        <authorList>
            <person name="Gao J."/>
        </authorList>
    </citation>
    <scope>NUCLEOTIDE SEQUENCE [LARGE SCALE GENOMIC DNA]</scope>
    <source>
        <strain evidence="3 4">T529</strain>
    </source>
</reference>
<proteinExistence type="predicted"/>
<keyword evidence="1" id="KW-0059">Arsenical resistance</keyword>
<accession>A0A3P3ELH5</accession>
<protein>
    <submittedName>
        <fullName evidence="3">Protein tyrosine phosphatase</fullName>
    </submittedName>
</protein>
<dbReference type="PANTHER" id="PTHR43428">
    <property type="entry name" value="ARSENATE REDUCTASE"/>
    <property type="match status" value="1"/>
</dbReference>
<dbReference type="InterPro" id="IPR036196">
    <property type="entry name" value="Ptyr_pPase_sf"/>
</dbReference>
<dbReference type="InterPro" id="IPR023485">
    <property type="entry name" value="Ptyr_pPase"/>
</dbReference>
<sequence>MSKHSVVIFVSQRNSLRSILAQACLAHLGSGRFLALSCGRPGMLADAIHPAAIGALNSASMPIPNHRPRDWNDLARPSAARAEFVITLDETTSSFQPRWPGQPDSALWAFPDVAAAGDPEKVAHLAIQMLYALRRRLELFVSLPLQGTDRAAIRSDLRDLAHMR</sequence>
<dbReference type="RefSeq" id="WP_124959608.1">
    <property type="nucleotide sequence ID" value="NZ_RQXU01000009.1"/>
</dbReference>
<dbReference type="EMBL" id="RQXU01000009">
    <property type="protein sequence ID" value="RRH87263.1"/>
    <property type="molecule type" value="Genomic_DNA"/>
</dbReference>
<evidence type="ECO:0000313" key="4">
    <source>
        <dbReference type="Proteomes" id="UP000271590"/>
    </source>
</evidence>
<dbReference type="GO" id="GO:0046685">
    <property type="term" value="P:response to arsenic-containing substance"/>
    <property type="evidence" value="ECO:0007669"/>
    <property type="project" value="UniProtKB-KW"/>
</dbReference>
<comment type="caution">
    <text evidence="3">The sequence shown here is derived from an EMBL/GenBank/DDBJ whole genome shotgun (WGS) entry which is preliminary data.</text>
</comment>
<dbReference type="PANTHER" id="PTHR43428:SF1">
    <property type="entry name" value="ARSENATE REDUCTASE"/>
    <property type="match status" value="1"/>
</dbReference>